<evidence type="ECO:0000313" key="2">
    <source>
        <dbReference type="Proteomes" id="UP001215280"/>
    </source>
</evidence>
<dbReference type="EMBL" id="JARJLG010000023">
    <property type="protein sequence ID" value="KAJ7770819.1"/>
    <property type="molecule type" value="Genomic_DNA"/>
</dbReference>
<gene>
    <name evidence="1" type="ORF">DFH07DRAFT_704514</name>
</gene>
<keyword evidence="2" id="KW-1185">Reference proteome</keyword>
<organism evidence="1 2">
    <name type="scientific">Mycena maculata</name>
    <dbReference type="NCBI Taxonomy" id="230809"/>
    <lineage>
        <taxon>Eukaryota</taxon>
        <taxon>Fungi</taxon>
        <taxon>Dikarya</taxon>
        <taxon>Basidiomycota</taxon>
        <taxon>Agaricomycotina</taxon>
        <taxon>Agaricomycetes</taxon>
        <taxon>Agaricomycetidae</taxon>
        <taxon>Agaricales</taxon>
        <taxon>Marasmiineae</taxon>
        <taxon>Mycenaceae</taxon>
        <taxon>Mycena</taxon>
    </lineage>
</organism>
<dbReference type="SUPFAM" id="SSF52540">
    <property type="entry name" value="P-loop containing nucleoside triphosphate hydrolases"/>
    <property type="match status" value="1"/>
</dbReference>
<dbReference type="AlphaFoldDB" id="A0AAD7JS92"/>
<evidence type="ECO:0008006" key="3">
    <source>
        <dbReference type="Google" id="ProtNLM"/>
    </source>
</evidence>
<dbReference type="InterPro" id="IPR027417">
    <property type="entry name" value="P-loop_NTPase"/>
</dbReference>
<evidence type="ECO:0000313" key="1">
    <source>
        <dbReference type="EMBL" id="KAJ7770819.1"/>
    </source>
</evidence>
<reference evidence="1" key="1">
    <citation type="submission" date="2023-03" db="EMBL/GenBank/DDBJ databases">
        <title>Massive genome expansion in bonnet fungi (Mycena s.s.) driven by repeated elements and novel gene families across ecological guilds.</title>
        <authorList>
            <consortium name="Lawrence Berkeley National Laboratory"/>
            <person name="Harder C.B."/>
            <person name="Miyauchi S."/>
            <person name="Viragh M."/>
            <person name="Kuo A."/>
            <person name="Thoen E."/>
            <person name="Andreopoulos B."/>
            <person name="Lu D."/>
            <person name="Skrede I."/>
            <person name="Drula E."/>
            <person name="Henrissat B."/>
            <person name="Morin E."/>
            <person name="Kohler A."/>
            <person name="Barry K."/>
            <person name="LaButti K."/>
            <person name="Morin E."/>
            <person name="Salamov A."/>
            <person name="Lipzen A."/>
            <person name="Mereny Z."/>
            <person name="Hegedus B."/>
            <person name="Baldrian P."/>
            <person name="Stursova M."/>
            <person name="Weitz H."/>
            <person name="Taylor A."/>
            <person name="Grigoriev I.V."/>
            <person name="Nagy L.G."/>
            <person name="Martin F."/>
            <person name="Kauserud H."/>
        </authorList>
    </citation>
    <scope>NUCLEOTIDE SEQUENCE</scope>
    <source>
        <strain evidence="1">CBHHK188m</strain>
    </source>
</reference>
<feature type="non-terminal residue" evidence="1">
    <location>
        <position position="108"/>
    </location>
</feature>
<dbReference type="CDD" id="cd18809">
    <property type="entry name" value="SF1_C_RecD"/>
    <property type="match status" value="1"/>
</dbReference>
<proteinExistence type="predicted"/>
<accession>A0AAD7JS92</accession>
<feature type="non-terminal residue" evidence="1">
    <location>
        <position position="1"/>
    </location>
</feature>
<name>A0AAD7JS92_9AGAR</name>
<sequence length="108" mass="12038">FLTTREAVERELPIARPPAPQDTVPHLNPLDDAVFTKNTAWPLVRFTNGLRLLCAPLGFSVEGFKGNCEAYRLQVPLILAWALSVHKSQGQTLSRVKVDLGRIFEKGQ</sequence>
<comment type="caution">
    <text evidence="1">The sequence shown here is derived from an EMBL/GenBank/DDBJ whole genome shotgun (WGS) entry which is preliminary data.</text>
</comment>
<protein>
    <recommendedName>
        <fullName evidence="3">ATP-dependent DNA helicase</fullName>
    </recommendedName>
</protein>
<dbReference type="Proteomes" id="UP001215280">
    <property type="component" value="Unassembled WGS sequence"/>
</dbReference>